<dbReference type="SMART" id="SM00862">
    <property type="entry name" value="Trans_reg_C"/>
    <property type="match status" value="1"/>
</dbReference>
<evidence type="ECO:0000256" key="5">
    <source>
        <dbReference type="ARBA" id="ARBA00023159"/>
    </source>
</evidence>
<dbReference type="Proteomes" id="UP000186890">
    <property type="component" value="Unassembled WGS sequence"/>
</dbReference>
<accession>A0A1Q8E9B5</accession>
<keyword evidence="4 8" id="KW-0238">DNA-binding</keyword>
<dbReference type="InterPro" id="IPR039420">
    <property type="entry name" value="WalR-like"/>
</dbReference>
<dbReference type="InterPro" id="IPR036388">
    <property type="entry name" value="WH-like_DNA-bd_sf"/>
</dbReference>
<dbReference type="PANTHER" id="PTHR48111:SF21">
    <property type="entry name" value="DNA-BINDING DUAL MASTER TRANSCRIPTIONAL REGULATOR RPAA"/>
    <property type="match status" value="1"/>
</dbReference>
<dbReference type="SUPFAM" id="SSF46894">
    <property type="entry name" value="C-terminal effector domain of the bipartite response regulators"/>
    <property type="match status" value="1"/>
</dbReference>
<keyword evidence="12" id="KW-1185">Reference proteome</keyword>
<dbReference type="OrthoDB" id="9790442at2"/>
<dbReference type="GO" id="GO:0005829">
    <property type="term" value="C:cytosol"/>
    <property type="evidence" value="ECO:0007669"/>
    <property type="project" value="TreeGrafter"/>
</dbReference>
<dbReference type="FunFam" id="1.10.10.10:FF:000018">
    <property type="entry name" value="DNA-binding response regulator ResD"/>
    <property type="match status" value="1"/>
</dbReference>
<dbReference type="PROSITE" id="PS50110">
    <property type="entry name" value="RESPONSE_REGULATORY"/>
    <property type="match status" value="1"/>
</dbReference>
<dbReference type="InterPro" id="IPR011006">
    <property type="entry name" value="CheY-like_superfamily"/>
</dbReference>
<keyword evidence="1 7" id="KW-0597">Phosphoprotein</keyword>
<dbReference type="RefSeq" id="WP_075104110.1">
    <property type="nucleotide sequence ID" value="NZ_MSJM01000002.1"/>
</dbReference>
<dbReference type="Pfam" id="PF00072">
    <property type="entry name" value="Response_reg"/>
    <property type="match status" value="1"/>
</dbReference>
<feature type="domain" description="Response regulatory" evidence="9">
    <location>
        <begin position="1"/>
        <end position="117"/>
    </location>
</feature>
<evidence type="ECO:0000256" key="6">
    <source>
        <dbReference type="ARBA" id="ARBA00023163"/>
    </source>
</evidence>
<evidence type="ECO:0000313" key="12">
    <source>
        <dbReference type="Proteomes" id="UP000186890"/>
    </source>
</evidence>
<keyword evidence="3" id="KW-0805">Transcription regulation</keyword>
<evidence type="ECO:0000259" key="9">
    <source>
        <dbReference type="PROSITE" id="PS50110"/>
    </source>
</evidence>
<dbReference type="InterPro" id="IPR016032">
    <property type="entry name" value="Sig_transdc_resp-reg_C-effctor"/>
</dbReference>
<reference evidence="12" key="1">
    <citation type="submission" date="2016-12" db="EMBL/GenBank/DDBJ databases">
        <authorList>
            <person name="Gulvik C.A."/>
        </authorList>
    </citation>
    <scope>NUCLEOTIDE SEQUENCE [LARGE SCALE GENOMIC DNA]</scope>
    <source>
        <strain evidence="12">NED12-00049-6B</strain>
    </source>
</reference>
<name>A0A1Q8E9B5_9STRE</name>
<dbReference type="GO" id="GO:0000156">
    <property type="term" value="F:phosphorelay response regulator activity"/>
    <property type="evidence" value="ECO:0007669"/>
    <property type="project" value="TreeGrafter"/>
</dbReference>
<protein>
    <submittedName>
        <fullName evidence="11">DNA-binding response regulator</fullName>
    </submittedName>
</protein>
<evidence type="ECO:0000256" key="1">
    <source>
        <dbReference type="ARBA" id="ARBA00022553"/>
    </source>
</evidence>
<dbReference type="CDD" id="cd00383">
    <property type="entry name" value="trans_reg_C"/>
    <property type="match status" value="1"/>
</dbReference>
<dbReference type="GO" id="GO:0006355">
    <property type="term" value="P:regulation of DNA-templated transcription"/>
    <property type="evidence" value="ECO:0007669"/>
    <property type="project" value="InterPro"/>
</dbReference>
<evidence type="ECO:0000256" key="7">
    <source>
        <dbReference type="PROSITE-ProRule" id="PRU00169"/>
    </source>
</evidence>
<organism evidence="11 12">
    <name type="scientific">Streptococcus cuniculi</name>
    <dbReference type="NCBI Taxonomy" id="1432788"/>
    <lineage>
        <taxon>Bacteria</taxon>
        <taxon>Bacillati</taxon>
        <taxon>Bacillota</taxon>
        <taxon>Bacilli</taxon>
        <taxon>Lactobacillales</taxon>
        <taxon>Streptococcaceae</taxon>
        <taxon>Streptococcus</taxon>
    </lineage>
</organism>
<dbReference type="AlphaFoldDB" id="A0A1Q8E9B5"/>
<dbReference type="InterPro" id="IPR001867">
    <property type="entry name" value="OmpR/PhoB-type_DNA-bd"/>
</dbReference>
<sequence>MIYCVEDDDDIRELMLYSLKTAGFEAKGFPEATRFWEALREQLPDLIILDVMMPGQDGVSILEELQKNASTRQVPVMMATAKGTEFDKVQSLDLGADDYLVKPFGMMEMISRIKAVLRRVQKTQEKERVHYGLIELDLARYRVVVEGQKLELTLKEFELLRLLVRAPQRVFTRQELLDRVWGQDFLGETRTVDVHIGTLRQKLGPAAGYIKTIRGVGYLLEVEND</sequence>
<evidence type="ECO:0000256" key="3">
    <source>
        <dbReference type="ARBA" id="ARBA00023015"/>
    </source>
</evidence>
<dbReference type="Gene3D" id="3.40.50.2300">
    <property type="match status" value="1"/>
</dbReference>
<keyword evidence="6" id="KW-0804">Transcription</keyword>
<dbReference type="Gene3D" id="1.10.10.10">
    <property type="entry name" value="Winged helix-like DNA-binding domain superfamily/Winged helix DNA-binding domain"/>
    <property type="match status" value="1"/>
</dbReference>
<evidence type="ECO:0000313" key="11">
    <source>
        <dbReference type="EMBL" id="OLF48387.1"/>
    </source>
</evidence>
<gene>
    <name evidence="11" type="ORF">BU202_01855</name>
</gene>
<dbReference type="GO" id="GO:0032993">
    <property type="term" value="C:protein-DNA complex"/>
    <property type="evidence" value="ECO:0007669"/>
    <property type="project" value="TreeGrafter"/>
</dbReference>
<feature type="DNA-binding region" description="OmpR/PhoB-type" evidence="8">
    <location>
        <begin position="126"/>
        <end position="222"/>
    </location>
</feature>
<evidence type="ECO:0000256" key="2">
    <source>
        <dbReference type="ARBA" id="ARBA00023012"/>
    </source>
</evidence>
<evidence type="ECO:0000259" key="10">
    <source>
        <dbReference type="PROSITE" id="PS51755"/>
    </source>
</evidence>
<dbReference type="SUPFAM" id="SSF52172">
    <property type="entry name" value="CheY-like"/>
    <property type="match status" value="1"/>
</dbReference>
<dbReference type="InterPro" id="IPR001789">
    <property type="entry name" value="Sig_transdc_resp-reg_receiver"/>
</dbReference>
<dbReference type="PANTHER" id="PTHR48111">
    <property type="entry name" value="REGULATOR OF RPOS"/>
    <property type="match status" value="1"/>
</dbReference>
<evidence type="ECO:0000256" key="4">
    <source>
        <dbReference type="ARBA" id="ARBA00023125"/>
    </source>
</evidence>
<proteinExistence type="predicted"/>
<evidence type="ECO:0000256" key="8">
    <source>
        <dbReference type="PROSITE-ProRule" id="PRU01091"/>
    </source>
</evidence>
<dbReference type="Pfam" id="PF00486">
    <property type="entry name" value="Trans_reg_C"/>
    <property type="match status" value="1"/>
</dbReference>
<dbReference type="Gene3D" id="6.10.250.690">
    <property type="match status" value="1"/>
</dbReference>
<dbReference type="GO" id="GO:0000976">
    <property type="term" value="F:transcription cis-regulatory region binding"/>
    <property type="evidence" value="ECO:0007669"/>
    <property type="project" value="TreeGrafter"/>
</dbReference>
<feature type="modified residue" description="4-aspartylphosphate" evidence="7">
    <location>
        <position position="50"/>
    </location>
</feature>
<keyword evidence="5" id="KW-0010">Activator</keyword>
<comment type="caution">
    <text evidence="11">The sequence shown here is derived from an EMBL/GenBank/DDBJ whole genome shotgun (WGS) entry which is preliminary data.</text>
</comment>
<dbReference type="EMBL" id="MSJM01000002">
    <property type="protein sequence ID" value="OLF48387.1"/>
    <property type="molecule type" value="Genomic_DNA"/>
</dbReference>
<dbReference type="PROSITE" id="PS51755">
    <property type="entry name" value="OMPR_PHOB"/>
    <property type="match status" value="1"/>
</dbReference>
<dbReference type="SMART" id="SM00448">
    <property type="entry name" value="REC"/>
    <property type="match status" value="1"/>
</dbReference>
<keyword evidence="2" id="KW-0902">Two-component regulatory system</keyword>
<feature type="domain" description="OmpR/PhoB-type" evidence="10">
    <location>
        <begin position="126"/>
        <end position="222"/>
    </location>
</feature>